<evidence type="ECO:0000259" key="10">
    <source>
        <dbReference type="PROSITE" id="PS50262"/>
    </source>
</evidence>
<dbReference type="Gene3D" id="1.20.1070.10">
    <property type="entry name" value="Rhodopsin 7-helix transmembrane proteins"/>
    <property type="match status" value="1"/>
</dbReference>
<comment type="caution">
    <text evidence="11">The sequence shown here is derived from an EMBL/GenBank/DDBJ whole genome shotgun (WGS) entry which is preliminary data.</text>
</comment>
<dbReference type="OMA" id="NHNIANH"/>
<feature type="transmembrane region" description="Helical" evidence="9">
    <location>
        <begin position="138"/>
        <end position="160"/>
    </location>
</feature>
<keyword evidence="2 8" id="KW-0812">Transmembrane</keyword>
<protein>
    <submittedName>
        <fullName evidence="11">Neuropeptide receptor 15</fullName>
    </submittedName>
</protein>
<dbReference type="OrthoDB" id="5981855at2759"/>
<keyword evidence="4 8" id="KW-0297">G-protein coupled receptor</keyword>
<keyword evidence="7 8" id="KW-0807">Transducer</keyword>
<organism evidence="11 12">
    <name type="scientific">Toxocara canis</name>
    <name type="common">Canine roundworm</name>
    <dbReference type="NCBI Taxonomy" id="6265"/>
    <lineage>
        <taxon>Eukaryota</taxon>
        <taxon>Metazoa</taxon>
        <taxon>Ecdysozoa</taxon>
        <taxon>Nematoda</taxon>
        <taxon>Chromadorea</taxon>
        <taxon>Rhabditida</taxon>
        <taxon>Spirurina</taxon>
        <taxon>Ascaridomorpha</taxon>
        <taxon>Ascaridoidea</taxon>
        <taxon>Toxocaridae</taxon>
        <taxon>Toxocara</taxon>
    </lineage>
</organism>
<dbReference type="GO" id="GO:0004930">
    <property type="term" value="F:G protein-coupled receptor activity"/>
    <property type="evidence" value="ECO:0007669"/>
    <property type="project" value="UniProtKB-KW"/>
</dbReference>
<dbReference type="InterPro" id="IPR017452">
    <property type="entry name" value="GPCR_Rhodpsn_7TM"/>
</dbReference>
<dbReference type="InterPro" id="IPR000276">
    <property type="entry name" value="GPCR_Rhodpsn"/>
</dbReference>
<evidence type="ECO:0000256" key="8">
    <source>
        <dbReference type="RuleBase" id="RU000688"/>
    </source>
</evidence>
<gene>
    <name evidence="11" type="primary">npr-15</name>
    <name evidence="11" type="ORF">Tcan_10073</name>
</gene>
<evidence type="ECO:0000313" key="12">
    <source>
        <dbReference type="Proteomes" id="UP000031036"/>
    </source>
</evidence>
<feature type="transmembrane region" description="Helical" evidence="9">
    <location>
        <begin position="60"/>
        <end position="85"/>
    </location>
</feature>
<sequence length="361" mass="41030">MEAYMNVTDVDECLLCSFFTLSTLFAFIFSTIVVVGVCGNVFVVSVILTDRKLLSSSINLFLLNLALADLGNLIACCPDIAMFLYGAGWLLPAFLCPVLRFLEEYFLYASVLMQMSIGIERFMAICTPMRMQRFSRRTSALIILSVWVIAAMFASPYLMFHRVFVRRTISHCFWSNTLPRMTKVIFKYAECVVLYVLPLILLTVLYSIMSSVLWGNSGHIANESQQASVLRLRRSVVKMLIISMLLYFICYSPIQGIFLTQIITQKDFQFGPAVRLTLNALSFSSSSANPIVYIVCCRHFRSRFISTLRVLFSVLPDSRRYSTVTVEIAAEVTNRTRNRSSFYTSFTKSFRPQLNNTATLV</sequence>
<evidence type="ECO:0000256" key="7">
    <source>
        <dbReference type="ARBA" id="ARBA00023224"/>
    </source>
</evidence>
<evidence type="ECO:0000256" key="4">
    <source>
        <dbReference type="ARBA" id="ARBA00023040"/>
    </source>
</evidence>
<dbReference type="PROSITE" id="PS50262">
    <property type="entry name" value="G_PROTEIN_RECEP_F1_2"/>
    <property type="match status" value="1"/>
</dbReference>
<keyword evidence="5 9" id="KW-0472">Membrane</keyword>
<feature type="transmembrane region" description="Helical" evidence="9">
    <location>
        <begin position="192"/>
        <end position="215"/>
    </location>
</feature>
<dbReference type="GO" id="GO:0005886">
    <property type="term" value="C:plasma membrane"/>
    <property type="evidence" value="ECO:0007669"/>
    <property type="project" value="TreeGrafter"/>
</dbReference>
<name>A0A0B2VX13_TOXCA</name>
<accession>A0A0B2VX13</accession>
<dbReference type="PANTHER" id="PTHR45695:SF15">
    <property type="entry name" value="OPSIN RH2"/>
    <property type="match status" value="1"/>
</dbReference>
<keyword evidence="12" id="KW-1185">Reference proteome</keyword>
<dbReference type="PROSITE" id="PS00237">
    <property type="entry name" value="G_PROTEIN_RECEP_F1_1"/>
    <property type="match status" value="1"/>
</dbReference>
<dbReference type="AlphaFoldDB" id="A0A0B2VX13"/>
<comment type="similarity">
    <text evidence="8">Belongs to the G-protein coupled receptor 1 family.</text>
</comment>
<keyword evidence="3 9" id="KW-1133">Transmembrane helix</keyword>
<dbReference type="CDD" id="cd00637">
    <property type="entry name" value="7tm_classA_rhodopsin-like"/>
    <property type="match status" value="1"/>
</dbReference>
<evidence type="ECO:0000256" key="5">
    <source>
        <dbReference type="ARBA" id="ARBA00023136"/>
    </source>
</evidence>
<comment type="subcellular location">
    <subcellularLocation>
        <location evidence="1">Membrane</location>
        <topology evidence="1">Multi-pass membrane protein</topology>
    </subcellularLocation>
</comment>
<dbReference type="EMBL" id="JPKZ01000640">
    <property type="protein sequence ID" value="KHN86193.1"/>
    <property type="molecule type" value="Genomic_DNA"/>
</dbReference>
<feature type="domain" description="G-protein coupled receptors family 1 profile" evidence="10">
    <location>
        <begin position="39"/>
        <end position="293"/>
    </location>
</feature>
<keyword evidence="6 8" id="KW-0675">Receptor</keyword>
<evidence type="ECO:0000256" key="1">
    <source>
        <dbReference type="ARBA" id="ARBA00004141"/>
    </source>
</evidence>
<dbReference type="Pfam" id="PF00001">
    <property type="entry name" value="7tm_1"/>
    <property type="match status" value="1"/>
</dbReference>
<feature type="transmembrane region" description="Helical" evidence="9">
    <location>
        <begin position="24"/>
        <end position="48"/>
    </location>
</feature>
<evidence type="ECO:0000256" key="2">
    <source>
        <dbReference type="ARBA" id="ARBA00022692"/>
    </source>
</evidence>
<evidence type="ECO:0000313" key="11">
    <source>
        <dbReference type="EMBL" id="KHN86193.1"/>
    </source>
</evidence>
<proteinExistence type="inferred from homology"/>
<evidence type="ECO:0000256" key="9">
    <source>
        <dbReference type="SAM" id="Phobius"/>
    </source>
</evidence>
<evidence type="ECO:0000256" key="3">
    <source>
        <dbReference type="ARBA" id="ARBA00022989"/>
    </source>
</evidence>
<reference evidence="11 12" key="1">
    <citation type="submission" date="2014-11" db="EMBL/GenBank/DDBJ databases">
        <title>Genetic blueprint of the zoonotic pathogen Toxocara canis.</title>
        <authorList>
            <person name="Zhu X.-Q."/>
            <person name="Korhonen P.K."/>
            <person name="Cai H."/>
            <person name="Young N.D."/>
            <person name="Nejsum P."/>
            <person name="von Samson-Himmelstjerna G."/>
            <person name="Boag P.R."/>
            <person name="Tan P."/>
            <person name="Li Q."/>
            <person name="Min J."/>
            <person name="Yang Y."/>
            <person name="Wang X."/>
            <person name="Fang X."/>
            <person name="Hall R.S."/>
            <person name="Hofmann A."/>
            <person name="Sternberg P.W."/>
            <person name="Jex A.R."/>
            <person name="Gasser R.B."/>
        </authorList>
    </citation>
    <scope>NUCLEOTIDE SEQUENCE [LARGE SCALE GENOMIC DNA]</scope>
    <source>
        <strain evidence="11">PN_DK_2014</strain>
    </source>
</reference>
<dbReference type="STRING" id="6265.A0A0B2VX13"/>
<evidence type="ECO:0000256" key="6">
    <source>
        <dbReference type="ARBA" id="ARBA00023170"/>
    </source>
</evidence>
<feature type="transmembrane region" description="Helical" evidence="9">
    <location>
        <begin position="236"/>
        <end position="254"/>
    </location>
</feature>
<dbReference type="PANTHER" id="PTHR45695">
    <property type="entry name" value="LEUCOKININ RECEPTOR-RELATED"/>
    <property type="match status" value="1"/>
</dbReference>
<dbReference type="SUPFAM" id="SSF81321">
    <property type="entry name" value="Family A G protein-coupled receptor-like"/>
    <property type="match status" value="1"/>
</dbReference>
<dbReference type="Proteomes" id="UP000031036">
    <property type="component" value="Unassembled WGS sequence"/>
</dbReference>
<dbReference type="PRINTS" id="PR00237">
    <property type="entry name" value="GPCRRHODOPSN"/>
</dbReference>